<protein>
    <submittedName>
        <fullName evidence="1">Uncharacterized protein</fullName>
    </submittedName>
</protein>
<gene>
    <name evidence="1" type="ORF">METZ01_LOCUS201999</name>
</gene>
<feature type="non-terminal residue" evidence="1">
    <location>
        <position position="1"/>
    </location>
</feature>
<dbReference type="EMBL" id="UINC01044125">
    <property type="protein sequence ID" value="SVB49145.1"/>
    <property type="molecule type" value="Genomic_DNA"/>
</dbReference>
<evidence type="ECO:0000313" key="1">
    <source>
        <dbReference type="EMBL" id="SVB49145.1"/>
    </source>
</evidence>
<dbReference type="Gene3D" id="2.60.40.10">
    <property type="entry name" value="Immunoglobulins"/>
    <property type="match status" value="1"/>
</dbReference>
<sequence>GLTLIQFMKEGYNNATFNITLSEGDTVALNAALAPLGINDMYFSGFESGEDQGSSNTLSGATAYAVTNTFVNAGGDTILPASGTAMLVFPDSGGYANNDYVWWTADSTFDIGGLMGGLYMDLDINIDTEADYDFFYFCLLLDNGTAWYDNENGFVSGSTDGWTQHKIDMSWVLDMGSESATPVIVFSADGSVAGHGGTFDNVSVSWNPFFLAPPGQLSAVNYGSSIPLSWQAPVGTGRASYNAGSIDLNASQPPQRPMVLDDNGIMVEQSKGPRDFPITTVYHDYSASSTRSLLGYNVYRAVWPFGDFQILAYETNTAHEDVSVSEGSYYSYAISAVYDEGETWGPGTVNARAGLPVVVTDNAYGGEDFEAGDFAWENWEAFYSSAAAVWAVGDSAAADSAFGLGGMPPPSHSSFAFITDGRGDGDDFVTFLLSPFFDFLDNFTAIVRLSGYAQVYGDFAYNNTAQLLVRSDMGPWEVVIDFGYDHLEGWGDYSATIGGIVSGMDKAQLALVYTHTGGLNSGNGNGVAFDDLIFETMPGPHSLSLIPTTTDITLNWSHPDSS</sequence>
<accession>A0A382EF87</accession>
<organism evidence="1">
    <name type="scientific">marine metagenome</name>
    <dbReference type="NCBI Taxonomy" id="408172"/>
    <lineage>
        <taxon>unclassified sequences</taxon>
        <taxon>metagenomes</taxon>
        <taxon>ecological metagenomes</taxon>
    </lineage>
</organism>
<proteinExistence type="predicted"/>
<dbReference type="AlphaFoldDB" id="A0A382EF87"/>
<reference evidence="1" key="1">
    <citation type="submission" date="2018-05" db="EMBL/GenBank/DDBJ databases">
        <authorList>
            <person name="Lanie J.A."/>
            <person name="Ng W.-L."/>
            <person name="Kazmierczak K.M."/>
            <person name="Andrzejewski T.M."/>
            <person name="Davidsen T.M."/>
            <person name="Wayne K.J."/>
            <person name="Tettelin H."/>
            <person name="Glass J.I."/>
            <person name="Rusch D."/>
            <person name="Podicherti R."/>
            <person name="Tsui H.-C.T."/>
            <person name="Winkler M.E."/>
        </authorList>
    </citation>
    <scope>NUCLEOTIDE SEQUENCE</scope>
</reference>
<dbReference type="InterPro" id="IPR013783">
    <property type="entry name" value="Ig-like_fold"/>
</dbReference>
<name>A0A382EF87_9ZZZZ</name>
<feature type="non-terminal residue" evidence="1">
    <location>
        <position position="562"/>
    </location>
</feature>